<dbReference type="Proteomes" id="UP001245184">
    <property type="component" value="Unassembled WGS sequence"/>
</dbReference>
<evidence type="ECO:0000313" key="1">
    <source>
        <dbReference type="EMBL" id="MDR6203971.1"/>
    </source>
</evidence>
<dbReference type="AlphaFoldDB" id="A0ABD5CGF6"/>
<reference evidence="1 2" key="1">
    <citation type="submission" date="2023-08" db="EMBL/GenBank/DDBJ databases">
        <title>Genome sequencing of plant associated microbes to promote plant fitness in Sorghum bicolor and Oryza sativa.</title>
        <authorList>
            <person name="Coleman-Derr D."/>
        </authorList>
    </citation>
    <scope>NUCLEOTIDE SEQUENCE [LARGE SCALE GENOMIC DNA]</scope>
    <source>
        <strain evidence="1 2">SLBN-33</strain>
    </source>
</reference>
<protein>
    <submittedName>
        <fullName evidence="1">Uncharacterized protein</fullName>
    </submittedName>
</protein>
<gene>
    <name evidence="1" type="ORF">QF025_002691</name>
</gene>
<sequence>MQTPHNLRLRIIPAQTHATQRVFGQGVADLGAALFAIQHEGIPLVERVTDRFGVDRINSVTVATINMSISGRAARHRLRKALPHTESMERNKNCQLQAQM</sequence>
<proteinExistence type="predicted"/>
<comment type="caution">
    <text evidence="1">The sequence shown here is derived from an EMBL/GenBank/DDBJ whole genome shotgun (WGS) entry which is preliminary data.</text>
</comment>
<evidence type="ECO:0000313" key="2">
    <source>
        <dbReference type="Proteomes" id="UP001245184"/>
    </source>
</evidence>
<accession>A0ABD5CGF6</accession>
<name>A0ABD5CGF6_9BURK</name>
<dbReference type="EMBL" id="JAVIZN010000002">
    <property type="protein sequence ID" value="MDR6203971.1"/>
    <property type="molecule type" value="Genomic_DNA"/>
</dbReference>
<organism evidence="1 2">
    <name type="scientific">Paraburkholderia graminis</name>
    <dbReference type="NCBI Taxonomy" id="60548"/>
    <lineage>
        <taxon>Bacteria</taxon>
        <taxon>Pseudomonadati</taxon>
        <taxon>Pseudomonadota</taxon>
        <taxon>Betaproteobacteria</taxon>
        <taxon>Burkholderiales</taxon>
        <taxon>Burkholderiaceae</taxon>
        <taxon>Paraburkholderia</taxon>
    </lineage>
</organism>